<evidence type="ECO:0000313" key="1">
    <source>
        <dbReference type="EMBL" id="PSB46473.1"/>
    </source>
</evidence>
<dbReference type="Pfam" id="PF08843">
    <property type="entry name" value="AbiEii"/>
    <property type="match status" value="1"/>
</dbReference>
<dbReference type="AlphaFoldDB" id="A0A2T1FNB5"/>
<comment type="caution">
    <text evidence="1">The sequence shown here is derived from an EMBL/GenBank/DDBJ whole genome shotgun (WGS) entry which is preliminary data.</text>
</comment>
<keyword evidence="2" id="KW-1185">Reference proteome</keyword>
<dbReference type="Proteomes" id="UP000238937">
    <property type="component" value="Unassembled WGS sequence"/>
</dbReference>
<evidence type="ECO:0008006" key="3">
    <source>
        <dbReference type="Google" id="ProtNLM"/>
    </source>
</evidence>
<name>A0A2T1FNB5_9CYAN</name>
<sequence length="248" mass="27890">MDFKIDRHVTIHRILAGLNRDVLSECRAYFGGGTLISLDLGEYRTSNDIDFICPFGADYSKLRRLINERTPQVLLRDDSNVEISRITIDQYGIRMGIVANGVTIKTEIIAEAGFELDRPRLPSWSPVECLSISDCFTSKLLANADRYNDRSIQARDLIDLAHLRLASPIPTSATVKAEAAYYRAIPALTDALIQFQRDRDWRFDCYEQLNISQCDRSRTIDGIDLLALDFGLSLTDRTIAESGDLGGH</sequence>
<accession>A0A2T1FNB5</accession>
<gene>
    <name evidence="1" type="ORF">C7B77_24780</name>
</gene>
<reference evidence="1 2" key="1">
    <citation type="submission" date="2018-03" db="EMBL/GenBank/DDBJ databases">
        <title>The ancient ancestry and fast evolution of plastids.</title>
        <authorList>
            <person name="Moore K.R."/>
            <person name="Magnabosco C."/>
            <person name="Momper L."/>
            <person name="Gold D.A."/>
            <person name="Bosak T."/>
            <person name="Fournier G.P."/>
        </authorList>
    </citation>
    <scope>NUCLEOTIDE SEQUENCE [LARGE SCALE GENOMIC DNA]</scope>
    <source>
        <strain evidence="1 2">CCALA 037</strain>
    </source>
</reference>
<proteinExistence type="predicted"/>
<protein>
    <recommendedName>
        <fullName evidence="3">Nucleotidyl transferase AbiEii/AbiGii toxin family protein</fullName>
    </recommendedName>
</protein>
<evidence type="ECO:0000313" key="2">
    <source>
        <dbReference type="Proteomes" id="UP000238937"/>
    </source>
</evidence>
<organism evidence="1 2">
    <name type="scientific">Chamaesiphon polymorphus CCALA 037</name>
    <dbReference type="NCBI Taxonomy" id="2107692"/>
    <lineage>
        <taxon>Bacteria</taxon>
        <taxon>Bacillati</taxon>
        <taxon>Cyanobacteriota</taxon>
        <taxon>Cyanophyceae</taxon>
        <taxon>Gomontiellales</taxon>
        <taxon>Chamaesiphonaceae</taxon>
        <taxon>Chamaesiphon</taxon>
    </lineage>
</organism>
<dbReference type="EMBL" id="PVWO01000479">
    <property type="protein sequence ID" value="PSB46473.1"/>
    <property type="molecule type" value="Genomic_DNA"/>
</dbReference>
<dbReference type="InterPro" id="IPR014942">
    <property type="entry name" value="AbiEii"/>
</dbReference>
<dbReference type="OrthoDB" id="5508069at2"/>